<dbReference type="EMBL" id="LLZZ01000172">
    <property type="protein sequence ID" value="KTA96482.1"/>
    <property type="molecule type" value="Genomic_DNA"/>
</dbReference>
<feature type="compositionally biased region" description="Basic and acidic residues" evidence="5">
    <location>
        <begin position="447"/>
        <end position="460"/>
    </location>
</feature>
<dbReference type="GO" id="GO:0007189">
    <property type="term" value="P:adenylate cyclase-activating G protein-coupled receptor signaling pathway"/>
    <property type="evidence" value="ECO:0007669"/>
    <property type="project" value="TreeGrafter"/>
</dbReference>
<dbReference type="Gene3D" id="1.20.1070.10">
    <property type="entry name" value="Rhodopsin 7-helix transmembrane proteins"/>
    <property type="match status" value="1"/>
</dbReference>
<feature type="region of interest" description="Disordered" evidence="5">
    <location>
        <begin position="390"/>
        <end position="414"/>
    </location>
</feature>
<dbReference type="Pfam" id="PF11970">
    <property type="entry name" value="GPR_Gpa2_C"/>
    <property type="match status" value="1"/>
</dbReference>
<dbReference type="GO" id="GO:0009745">
    <property type="term" value="P:sucrose mediated signaling"/>
    <property type="evidence" value="ECO:0007669"/>
    <property type="project" value="EnsemblFungi"/>
</dbReference>
<feature type="region of interest" description="Disordered" evidence="5">
    <location>
        <begin position="875"/>
        <end position="918"/>
    </location>
</feature>
<feature type="compositionally biased region" description="Polar residues" evidence="5">
    <location>
        <begin position="826"/>
        <end position="835"/>
    </location>
</feature>
<feature type="region of interest" description="Disordered" evidence="5">
    <location>
        <begin position="442"/>
        <end position="464"/>
    </location>
</feature>
<feature type="transmembrane region" description="Helical" evidence="6">
    <location>
        <begin position="175"/>
        <end position="196"/>
    </location>
</feature>
<protein>
    <submittedName>
        <fullName evidence="9">G protein-coupled receptor GPR1</fullName>
    </submittedName>
</protein>
<reference evidence="9 10" key="1">
    <citation type="submission" date="2015-10" db="EMBL/GenBank/DDBJ databases">
        <title>Draft genomes sequences of Candida glabrata isolates 1A, 1B, 2A, 2B, 3A and 3B.</title>
        <authorList>
            <person name="Haavelsrud O.E."/>
            <person name="Gaustad P."/>
        </authorList>
    </citation>
    <scope>NUCLEOTIDE SEQUENCE [LARGE SCALE GENOMIC DNA]</scope>
    <source>
        <strain evidence="9">910700640</strain>
    </source>
</reference>
<feature type="domain" description="G protein-coupled receptor GPR1/2/3 C-terminal" evidence="8">
    <location>
        <begin position="545"/>
        <end position="620"/>
    </location>
</feature>
<evidence type="ECO:0000256" key="6">
    <source>
        <dbReference type="SAM" id="Phobius"/>
    </source>
</evidence>
<dbReference type="GO" id="GO:0005886">
    <property type="term" value="C:plasma membrane"/>
    <property type="evidence" value="ECO:0007669"/>
    <property type="project" value="EnsemblFungi"/>
</dbReference>
<keyword evidence="3 6" id="KW-1133">Transmembrane helix</keyword>
<evidence type="ECO:0000313" key="10">
    <source>
        <dbReference type="Proteomes" id="UP000054886"/>
    </source>
</evidence>
<dbReference type="VEuPathDB" id="FungiDB:GWK60_K01353"/>
<dbReference type="Pfam" id="PF11710">
    <property type="entry name" value="Git3"/>
    <property type="match status" value="1"/>
</dbReference>
<dbReference type="VEuPathDB" id="FungiDB:CAGL0K01507g"/>
<dbReference type="GO" id="GO:0010255">
    <property type="term" value="P:glucose mediated signaling pathway"/>
    <property type="evidence" value="ECO:0007669"/>
    <property type="project" value="EnsemblFungi"/>
</dbReference>
<dbReference type="SUPFAM" id="SSF81321">
    <property type="entry name" value="Family A G protein-coupled receptor-like"/>
    <property type="match status" value="1"/>
</dbReference>
<feature type="region of interest" description="Disordered" evidence="5">
    <location>
        <begin position="723"/>
        <end position="744"/>
    </location>
</feature>
<dbReference type="GO" id="GO:0005536">
    <property type="term" value="F:D-glucose binding"/>
    <property type="evidence" value="ECO:0007669"/>
    <property type="project" value="EnsemblFungi"/>
</dbReference>
<evidence type="ECO:0000313" key="9">
    <source>
        <dbReference type="EMBL" id="KTA96482.1"/>
    </source>
</evidence>
<dbReference type="PANTHER" id="PTHR23112">
    <property type="entry name" value="G PROTEIN-COUPLED RECEPTOR 157-RELATED"/>
    <property type="match status" value="1"/>
</dbReference>
<proteinExistence type="predicted"/>
<evidence type="ECO:0000256" key="4">
    <source>
        <dbReference type="ARBA" id="ARBA00023136"/>
    </source>
</evidence>
<organism evidence="9 10">
    <name type="scientific">Candida glabrata</name>
    <name type="common">Yeast</name>
    <name type="synonym">Torulopsis glabrata</name>
    <dbReference type="NCBI Taxonomy" id="5478"/>
    <lineage>
        <taxon>Eukaryota</taxon>
        <taxon>Fungi</taxon>
        <taxon>Dikarya</taxon>
        <taxon>Ascomycota</taxon>
        <taxon>Saccharomycotina</taxon>
        <taxon>Saccharomycetes</taxon>
        <taxon>Saccharomycetales</taxon>
        <taxon>Saccharomycetaceae</taxon>
        <taxon>Nakaseomyces</taxon>
    </lineage>
</organism>
<dbReference type="InterPro" id="IPR022596">
    <property type="entry name" value="GPR1/2/3_C"/>
</dbReference>
<feature type="compositionally biased region" description="Basic and acidic residues" evidence="5">
    <location>
        <begin position="723"/>
        <end position="735"/>
    </location>
</feature>
<keyword evidence="4 6" id="KW-0472">Membrane</keyword>
<feature type="region of interest" description="Disordered" evidence="5">
    <location>
        <begin position="815"/>
        <end position="835"/>
    </location>
</feature>
<dbReference type="InterPro" id="IPR023041">
    <property type="entry name" value="Glucose_rcpt_Git3-like_N"/>
</dbReference>
<feature type="domain" description="Glucose receptor Git3-like N-terminal" evidence="7">
    <location>
        <begin position="51"/>
        <end position="280"/>
    </location>
</feature>
<dbReference type="VEuPathDB" id="FungiDB:B1J91_K01507g"/>
<feature type="transmembrane region" description="Helical" evidence="6">
    <location>
        <begin position="88"/>
        <end position="110"/>
    </location>
</feature>
<feature type="transmembrane region" description="Helical" evidence="6">
    <location>
        <begin position="130"/>
        <end position="154"/>
    </location>
</feature>
<dbReference type="GO" id="GO:0001403">
    <property type="term" value="P:invasive growth in response to glucose limitation"/>
    <property type="evidence" value="ECO:0007669"/>
    <property type="project" value="EnsemblFungi"/>
</dbReference>
<evidence type="ECO:0000256" key="2">
    <source>
        <dbReference type="ARBA" id="ARBA00022692"/>
    </source>
</evidence>
<dbReference type="GO" id="GO:0004930">
    <property type="term" value="F:G protein-coupled receptor activity"/>
    <property type="evidence" value="ECO:0007669"/>
    <property type="project" value="EnsemblFungi"/>
</dbReference>
<gene>
    <name evidence="9" type="ORF">AO440_003315</name>
</gene>
<sequence length="928" mass="108078">MLDALANFNVTEVPSLKTSVREAMSTLNTTTVNLALGLPGMFSTFNAGQLYRIRVVAITASALSIFGGVVGIYCMLNIDKRRKVFRHDLILFLIICDFIKALILMIYPAIILNNNYVYATPAFFNTLGWLTAYATEGADIAIMVFAIHFALLIFKPNWKWRNAKTGNMEGGLYKVRGYIWPMTALIPSVLASLAFINYNKLHKWTQAERDAVVLDNNNYDFPFKPRIGGYKPWSAWCYLPPRPLWYKIVLSWGPRYFLVITIIAIYISIYLYVSSKIRKIKNKLKDFKHEQEEARHEEDRILRSSKFGTIKWLMKRYISPLFMGIIKSFKNFFTLSMEDISDDSELSTRSYSIYSSGSSYAYGANKADNEDYDKYHQGLQILKYKNSKNAQERNAVREQIQNQNQDQVENKAEDKDIEMADLETPKETFNNPLSKLSSLRKHMSIHSTDRRSGHSRRFSDASDESNIDSLLENGLTEIFSTPIPDGEDSETQNPVAYQMEDLSKGISPMDNSVVPPLGDERRIVGANEIDDVKKNFQREMYQNMKKRRSQIQKNVRSIFIYPCSYLALWVFPIIADCLQYNYEEKHGPVMWVTYLDTFTRPLACIVNSMVFFYREKPWRHTWERVEKKVLLDKFILKGEMSEQDMLFYRKTKLGRRGWYYRGKWLKRQCWSHQKEWWKRCLWYVYRTFIGAFKLDFDYEDNCWDNEFWDQYYSGKPLPEFRSHQNAKEGKMRSTETENVLTSDSSLSPSREDAFYDAQDKLKISAFWMLVHLFPMLNGVDLDEINRVLRMKYKEDDFVIPGLTYALTQRNAQVPTPQVAAGKHSRNPSTIRNTNTKLPTFDLRTQQIPSSDEHHYMRETPKIDEHLFSNRNSQVSFARLDTDRPTSTVSESTSKQTTPPASTSVSQPSNHDDDDEHIDILAFLNEPLK</sequence>
<comment type="caution">
    <text evidence="9">The sequence shown here is derived from an EMBL/GenBank/DDBJ whole genome shotgun (WGS) entry which is preliminary data.</text>
</comment>
<feature type="transmembrane region" description="Helical" evidence="6">
    <location>
        <begin position="554"/>
        <end position="575"/>
    </location>
</feature>
<dbReference type="VEuPathDB" id="FungiDB:GVI51_K01353"/>
<evidence type="ECO:0000256" key="1">
    <source>
        <dbReference type="ARBA" id="ARBA00004141"/>
    </source>
</evidence>
<dbReference type="Proteomes" id="UP000054886">
    <property type="component" value="Unassembled WGS sequence"/>
</dbReference>
<keyword evidence="9" id="KW-0675">Receptor</keyword>
<feature type="transmembrane region" description="Helical" evidence="6">
    <location>
        <begin position="51"/>
        <end position="76"/>
    </location>
</feature>
<evidence type="ECO:0000256" key="3">
    <source>
        <dbReference type="ARBA" id="ARBA00022989"/>
    </source>
</evidence>
<name>A0A0W0DDF5_CANGB</name>
<evidence type="ECO:0000256" key="5">
    <source>
        <dbReference type="SAM" id="MobiDB-lite"/>
    </source>
</evidence>
<dbReference type="AlphaFoldDB" id="A0A0W0DDF5"/>
<feature type="transmembrane region" description="Helical" evidence="6">
    <location>
        <begin position="256"/>
        <end position="273"/>
    </location>
</feature>
<comment type="subcellular location">
    <subcellularLocation>
        <location evidence="1">Membrane</location>
        <topology evidence="1">Multi-pass membrane protein</topology>
    </subcellularLocation>
</comment>
<accession>A0A0W0DDF5</accession>
<dbReference type="GO" id="GO:0007124">
    <property type="term" value="P:pseudohyphal growth"/>
    <property type="evidence" value="ECO:0007669"/>
    <property type="project" value="EnsemblFungi"/>
</dbReference>
<dbReference type="PANTHER" id="PTHR23112:SF37">
    <property type="entry name" value="G PROTEIN-COUPLED RECEPTOR GPR1"/>
    <property type="match status" value="1"/>
</dbReference>
<keyword evidence="2 6" id="KW-0812">Transmembrane</keyword>
<evidence type="ECO:0000259" key="7">
    <source>
        <dbReference type="Pfam" id="PF11710"/>
    </source>
</evidence>
<feature type="compositionally biased region" description="Polar residues" evidence="5">
    <location>
        <begin position="884"/>
        <end position="908"/>
    </location>
</feature>
<dbReference type="GO" id="GO:0009731">
    <property type="term" value="P:detection of sucrose stimulus"/>
    <property type="evidence" value="ECO:0007669"/>
    <property type="project" value="EnsemblFungi"/>
</dbReference>
<evidence type="ECO:0000259" key="8">
    <source>
        <dbReference type="Pfam" id="PF11970"/>
    </source>
</evidence>